<sequence>MRWICCRRRSNQEEARPCRRLANKYSKLMKLLAGTAATVRSMRRRLGGPGLAPHLQSIEIQGTGVELLRRDLINQQDKAISAPETRSAEGDSESLGRHEGHIDTSRLEQPSAHQRLR</sequence>
<accession>A0AAN7JGW4</accession>
<protein>
    <submittedName>
        <fullName evidence="2">Uncharacterized protein</fullName>
    </submittedName>
</protein>
<evidence type="ECO:0000256" key="1">
    <source>
        <dbReference type="SAM" id="MobiDB-lite"/>
    </source>
</evidence>
<dbReference type="EMBL" id="JAXIOK010000023">
    <property type="protein sequence ID" value="KAK4742073.1"/>
    <property type="molecule type" value="Genomic_DNA"/>
</dbReference>
<dbReference type="AlphaFoldDB" id="A0AAN7JGW4"/>
<feature type="compositionally biased region" description="Basic and acidic residues" evidence="1">
    <location>
        <begin position="86"/>
        <end position="106"/>
    </location>
</feature>
<evidence type="ECO:0000313" key="3">
    <source>
        <dbReference type="Proteomes" id="UP001345219"/>
    </source>
</evidence>
<name>A0AAN7JGW4_9MYRT</name>
<comment type="caution">
    <text evidence="2">The sequence shown here is derived from an EMBL/GenBank/DDBJ whole genome shotgun (WGS) entry which is preliminary data.</text>
</comment>
<feature type="region of interest" description="Disordered" evidence="1">
    <location>
        <begin position="76"/>
        <end position="117"/>
    </location>
</feature>
<feature type="compositionally biased region" description="Polar residues" evidence="1">
    <location>
        <begin position="107"/>
        <end position="117"/>
    </location>
</feature>
<evidence type="ECO:0000313" key="2">
    <source>
        <dbReference type="EMBL" id="KAK4742073.1"/>
    </source>
</evidence>
<proteinExistence type="predicted"/>
<gene>
    <name evidence="2" type="ORF">SAY87_000074</name>
</gene>
<keyword evidence="3" id="KW-1185">Reference proteome</keyword>
<organism evidence="2 3">
    <name type="scientific">Trapa incisa</name>
    <dbReference type="NCBI Taxonomy" id="236973"/>
    <lineage>
        <taxon>Eukaryota</taxon>
        <taxon>Viridiplantae</taxon>
        <taxon>Streptophyta</taxon>
        <taxon>Embryophyta</taxon>
        <taxon>Tracheophyta</taxon>
        <taxon>Spermatophyta</taxon>
        <taxon>Magnoliopsida</taxon>
        <taxon>eudicotyledons</taxon>
        <taxon>Gunneridae</taxon>
        <taxon>Pentapetalae</taxon>
        <taxon>rosids</taxon>
        <taxon>malvids</taxon>
        <taxon>Myrtales</taxon>
        <taxon>Lythraceae</taxon>
        <taxon>Trapa</taxon>
    </lineage>
</organism>
<reference evidence="2 3" key="1">
    <citation type="journal article" date="2023" name="Hortic Res">
        <title>Pangenome of water caltrop reveals structural variations and asymmetric subgenome divergence after allopolyploidization.</title>
        <authorList>
            <person name="Zhang X."/>
            <person name="Chen Y."/>
            <person name="Wang L."/>
            <person name="Yuan Y."/>
            <person name="Fang M."/>
            <person name="Shi L."/>
            <person name="Lu R."/>
            <person name="Comes H.P."/>
            <person name="Ma Y."/>
            <person name="Chen Y."/>
            <person name="Huang G."/>
            <person name="Zhou Y."/>
            <person name="Zheng Z."/>
            <person name="Qiu Y."/>
        </authorList>
    </citation>
    <scope>NUCLEOTIDE SEQUENCE [LARGE SCALE GENOMIC DNA]</scope>
    <source>
        <tissue evidence="2">Roots</tissue>
    </source>
</reference>
<dbReference type="Proteomes" id="UP001345219">
    <property type="component" value="Chromosome 1"/>
</dbReference>